<feature type="transmembrane region" description="Helical" evidence="2">
    <location>
        <begin position="164"/>
        <end position="182"/>
    </location>
</feature>
<comment type="caution">
    <text evidence="3">The sequence shown here is derived from an EMBL/GenBank/DDBJ whole genome shotgun (WGS) entry which is preliminary data.</text>
</comment>
<organism evidence="3 4">
    <name type="scientific">Paramarasmius palmivorus</name>
    <dbReference type="NCBI Taxonomy" id="297713"/>
    <lineage>
        <taxon>Eukaryota</taxon>
        <taxon>Fungi</taxon>
        <taxon>Dikarya</taxon>
        <taxon>Basidiomycota</taxon>
        <taxon>Agaricomycotina</taxon>
        <taxon>Agaricomycetes</taxon>
        <taxon>Agaricomycetidae</taxon>
        <taxon>Agaricales</taxon>
        <taxon>Marasmiineae</taxon>
        <taxon>Marasmiaceae</taxon>
        <taxon>Paramarasmius</taxon>
    </lineage>
</organism>
<dbReference type="EMBL" id="JAYKXP010000345">
    <property type="protein sequence ID" value="KAK7014770.1"/>
    <property type="molecule type" value="Genomic_DNA"/>
</dbReference>
<reference evidence="3 4" key="1">
    <citation type="submission" date="2024-01" db="EMBL/GenBank/DDBJ databases">
        <title>A draft genome for a cacao thread blight-causing isolate of Paramarasmius palmivorus.</title>
        <authorList>
            <person name="Baruah I.K."/>
            <person name="Bukari Y."/>
            <person name="Amoako-Attah I."/>
            <person name="Meinhardt L.W."/>
            <person name="Bailey B.A."/>
            <person name="Cohen S.P."/>
        </authorList>
    </citation>
    <scope>NUCLEOTIDE SEQUENCE [LARGE SCALE GENOMIC DNA]</scope>
    <source>
        <strain evidence="3 4">GH-12</strain>
    </source>
</reference>
<feature type="transmembrane region" description="Helical" evidence="2">
    <location>
        <begin position="189"/>
        <end position="216"/>
    </location>
</feature>
<evidence type="ECO:0000313" key="4">
    <source>
        <dbReference type="Proteomes" id="UP001383192"/>
    </source>
</evidence>
<name>A0AAW0AND5_9AGAR</name>
<proteinExistence type="predicted"/>
<evidence type="ECO:0000256" key="2">
    <source>
        <dbReference type="SAM" id="Phobius"/>
    </source>
</evidence>
<sequence>MPRDLWFTFTIYVSSLFILVSGVYITFFIWPSQVKIYGLPKGMALLGLLFGLLNFFGGLASIIDMVAPRLLRFDPLIAAHRLRGIIFVPLGIYWVIVGHALAKSGLYWRAALFYVAGILFVAGGIRIIYGAVILSKLLQITVELLKHLAPRLKNSVQNPLLSQLYFPILSGAFTIVGAVLGASKYATLFNILAGVTALLAVLTSTTVVTMLGKIWLSNPSGLATPSLSPAHPDPGVTAHDSNDAGAPSVPFSAQSTSLIAPPQRVLLLNGHRNIG</sequence>
<keyword evidence="2" id="KW-1133">Transmembrane helix</keyword>
<dbReference type="AlphaFoldDB" id="A0AAW0AND5"/>
<dbReference type="Proteomes" id="UP001383192">
    <property type="component" value="Unassembled WGS sequence"/>
</dbReference>
<gene>
    <name evidence="3" type="ORF">VNI00_019268</name>
</gene>
<feature type="region of interest" description="Disordered" evidence="1">
    <location>
        <begin position="226"/>
        <end position="253"/>
    </location>
</feature>
<evidence type="ECO:0000313" key="3">
    <source>
        <dbReference type="EMBL" id="KAK7014770.1"/>
    </source>
</evidence>
<feature type="transmembrane region" description="Helical" evidence="2">
    <location>
        <begin position="111"/>
        <end position="134"/>
    </location>
</feature>
<evidence type="ECO:0000256" key="1">
    <source>
        <dbReference type="SAM" id="MobiDB-lite"/>
    </source>
</evidence>
<keyword evidence="2" id="KW-0472">Membrane</keyword>
<protein>
    <submittedName>
        <fullName evidence="3">Uncharacterized protein</fullName>
    </submittedName>
</protein>
<accession>A0AAW0AND5</accession>
<feature type="transmembrane region" description="Helical" evidence="2">
    <location>
        <begin position="83"/>
        <end position="102"/>
    </location>
</feature>
<keyword evidence="4" id="KW-1185">Reference proteome</keyword>
<feature type="transmembrane region" description="Helical" evidence="2">
    <location>
        <begin position="42"/>
        <end position="63"/>
    </location>
</feature>
<feature type="transmembrane region" description="Helical" evidence="2">
    <location>
        <begin position="6"/>
        <end position="30"/>
    </location>
</feature>
<keyword evidence="2" id="KW-0812">Transmembrane</keyword>